<name>A0ABV8NIG7_9SPHI</name>
<comment type="caution">
    <text evidence="4">The sequence shown here is derived from an EMBL/GenBank/DDBJ whole genome shotgun (WGS) entry which is preliminary data.</text>
</comment>
<organism evidence="4 5">
    <name type="scientific">Pedobacter jamesrossensis</name>
    <dbReference type="NCBI Taxonomy" id="1908238"/>
    <lineage>
        <taxon>Bacteria</taxon>
        <taxon>Pseudomonadati</taxon>
        <taxon>Bacteroidota</taxon>
        <taxon>Sphingobacteriia</taxon>
        <taxon>Sphingobacteriales</taxon>
        <taxon>Sphingobacteriaceae</taxon>
        <taxon>Pedobacter</taxon>
    </lineage>
</organism>
<dbReference type="InterPro" id="IPR036249">
    <property type="entry name" value="Thioredoxin-like_sf"/>
</dbReference>
<dbReference type="PANTHER" id="PTHR42852:SF17">
    <property type="entry name" value="THIOREDOXIN-LIKE PROTEIN HI_1115"/>
    <property type="match status" value="1"/>
</dbReference>
<keyword evidence="2" id="KW-0732">Signal</keyword>
<evidence type="ECO:0000313" key="5">
    <source>
        <dbReference type="Proteomes" id="UP001595792"/>
    </source>
</evidence>
<dbReference type="InterPro" id="IPR000866">
    <property type="entry name" value="AhpC/TSA"/>
</dbReference>
<evidence type="ECO:0000259" key="3">
    <source>
        <dbReference type="PROSITE" id="PS51352"/>
    </source>
</evidence>
<dbReference type="RefSeq" id="WP_378959299.1">
    <property type="nucleotide sequence ID" value="NZ_JBHRXC010000016.1"/>
</dbReference>
<dbReference type="Gene3D" id="3.40.30.10">
    <property type="entry name" value="Glutaredoxin"/>
    <property type="match status" value="1"/>
</dbReference>
<dbReference type="InterPro" id="IPR017937">
    <property type="entry name" value="Thioredoxin_CS"/>
</dbReference>
<dbReference type="PROSITE" id="PS51352">
    <property type="entry name" value="THIOREDOXIN_2"/>
    <property type="match status" value="1"/>
</dbReference>
<protein>
    <submittedName>
        <fullName evidence="4">TlpA family protein disulfide reductase</fullName>
    </submittedName>
</protein>
<dbReference type="CDD" id="cd02966">
    <property type="entry name" value="TlpA_like_family"/>
    <property type="match status" value="1"/>
</dbReference>
<keyword evidence="1" id="KW-0676">Redox-active center</keyword>
<dbReference type="Pfam" id="PF00578">
    <property type="entry name" value="AhpC-TSA"/>
    <property type="match status" value="1"/>
</dbReference>
<dbReference type="InterPro" id="IPR050553">
    <property type="entry name" value="Thioredoxin_ResA/DsbE_sf"/>
</dbReference>
<gene>
    <name evidence="4" type="ORF">ACFOUY_04650</name>
</gene>
<accession>A0ABV8NIG7</accession>
<evidence type="ECO:0000256" key="2">
    <source>
        <dbReference type="SAM" id="SignalP"/>
    </source>
</evidence>
<evidence type="ECO:0000256" key="1">
    <source>
        <dbReference type="ARBA" id="ARBA00023284"/>
    </source>
</evidence>
<dbReference type="SUPFAM" id="SSF52833">
    <property type="entry name" value="Thioredoxin-like"/>
    <property type="match status" value="1"/>
</dbReference>
<dbReference type="PANTHER" id="PTHR42852">
    <property type="entry name" value="THIOL:DISULFIDE INTERCHANGE PROTEIN DSBE"/>
    <property type="match status" value="1"/>
</dbReference>
<keyword evidence="5" id="KW-1185">Reference proteome</keyword>
<dbReference type="Proteomes" id="UP001595792">
    <property type="component" value="Unassembled WGS sequence"/>
</dbReference>
<feature type="domain" description="Thioredoxin" evidence="3">
    <location>
        <begin position="99"/>
        <end position="239"/>
    </location>
</feature>
<dbReference type="EMBL" id="JBHSBY010000029">
    <property type="protein sequence ID" value="MFC4195976.1"/>
    <property type="molecule type" value="Genomic_DNA"/>
</dbReference>
<proteinExistence type="predicted"/>
<feature type="signal peptide" evidence="2">
    <location>
        <begin position="1"/>
        <end position="19"/>
    </location>
</feature>
<dbReference type="InterPro" id="IPR013766">
    <property type="entry name" value="Thioredoxin_domain"/>
</dbReference>
<feature type="chain" id="PRO_5046359509" evidence="2">
    <location>
        <begin position="20"/>
        <end position="240"/>
    </location>
</feature>
<evidence type="ECO:0000313" key="4">
    <source>
        <dbReference type="EMBL" id="MFC4195976.1"/>
    </source>
</evidence>
<dbReference type="PROSITE" id="PS00194">
    <property type="entry name" value="THIOREDOXIN_1"/>
    <property type="match status" value="1"/>
</dbReference>
<reference evidence="5" key="1">
    <citation type="journal article" date="2019" name="Int. J. Syst. Evol. Microbiol.">
        <title>The Global Catalogue of Microorganisms (GCM) 10K type strain sequencing project: providing services to taxonomists for standard genome sequencing and annotation.</title>
        <authorList>
            <consortium name="The Broad Institute Genomics Platform"/>
            <consortium name="The Broad Institute Genome Sequencing Center for Infectious Disease"/>
            <person name="Wu L."/>
            <person name="Ma J."/>
        </authorList>
    </citation>
    <scope>NUCLEOTIDE SEQUENCE [LARGE SCALE GENOMIC DNA]</scope>
    <source>
        <strain evidence="5">CCM 8689</strain>
    </source>
</reference>
<sequence length="240" mass="27539">MRRITLLLSIILCSLFSLAQTINPVKTTLDENSVVRGENGMVYPYAVWQKLLKTGKFSIRSRNTKTEDGQPEYLVYEMTKEQQTSMLEKMPKPKQSDSFVVGEKFNGFKTSDIHGNKFDLKNTTGKVIVLNFWFINCPPCKAEIPQLNELTEKYKDNKDVIFLAIALDEKYLLKDFLKINPYSYNVVDNGRFIAEKYNVKAYPTHAVIDKTGKIKFSTLGLAPNTIFWIEKSIIESLVEL</sequence>